<reference evidence="3" key="1">
    <citation type="submission" date="2022-10" db="EMBL/GenBank/DDBJ databases">
        <title>Genome sequences of endogenous nimaviruses in decapod crustaceans.</title>
        <authorList>
            <person name="Kawato S."/>
            <person name="Nozaki R."/>
            <person name="Kondo H."/>
            <person name="Hirono I."/>
        </authorList>
    </citation>
    <scope>NUCLEOTIDE SEQUENCE</scope>
    <source>
        <strain evidence="3">Lva-Nima_1</strain>
    </source>
</reference>
<feature type="transmembrane region" description="Helical" evidence="2">
    <location>
        <begin position="37"/>
        <end position="62"/>
    </location>
</feature>
<protein>
    <recommendedName>
        <fullName evidence="4">Transmembrane protein</fullName>
    </recommendedName>
</protein>
<organism evidence="3">
    <name type="scientific">Litopenaeus vannamei majanivirus Nimav-1_LVa</name>
    <dbReference type="NCBI Taxonomy" id="2984273"/>
    <lineage>
        <taxon>Viruses</taxon>
        <taxon>Viruses incertae sedis</taxon>
        <taxon>Naldaviricetes</taxon>
        <taxon>Nimaviridae</taxon>
    </lineage>
</organism>
<feature type="region of interest" description="Disordered" evidence="1">
    <location>
        <begin position="1"/>
        <end position="26"/>
    </location>
</feature>
<keyword evidence="2" id="KW-0472">Membrane</keyword>
<feature type="transmembrane region" description="Helical" evidence="2">
    <location>
        <begin position="68"/>
        <end position="88"/>
    </location>
</feature>
<evidence type="ECO:0000256" key="2">
    <source>
        <dbReference type="SAM" id="Phobius"/>
    </source>
</evidence>
<keyword evidence="2" id="KW-1133">Transmembrane helix</keyword>
<keyword evidence="2" id="KW-0812">Transmembrane</keyword>
<accession>A0A9C7C7T3</accession>
<sequence>MKPTTISQRGEDYRRPEPITDDHTKKNDNCIQPRKKCYLLISIIFILMFLVALVFLYGLIVLGNSNRLDYFAVVCNFITILLFSVLVWKM</sequence>
<dbReference type="EMBL" id="LC738872">
    <property type="protein sequence ID" value="BDT62114.1"/>
    <property type="molecule type" value="Genomic_DNA"/>
</dbReference>
<feature type="compositionally biased region" description="Basic and acidic residues" evidence="1">
    <location>
        <begin position="9"/>
        <end position="26"/>
    </location>
</feature>
<evidence type="ECO:0000256" key="1">
    <source>
        <dbReference type="SAM" id="MobiDB-lite"/>
    </source>
</evidence>
<proteinExistence type="predicted"/>
<evidence type="ECO:0008006" key="4">
    <source>
        <dbReference type="Google" id="ProtNLM"/>
    </source>
</evidence>
<evidence type="ECO:0000313" key="3">
    <source>
        <dbReference type="EMBL" id="BDT62114.1"/>
    </source>
</evidence>
<name>A0A9C7C7T3_9VIRU</name>